<comment type="similarity">
    <text evidence="2 14">Belongs to the cytochrome c oxidase subunit 2 family.</text>
</comment>
<evidence type="ECO:0000256" key="3">
    <source>
        <dbReference type="ARBA" id="ARBA00022448"/>
    </source>
</evidence>
<keyword evidence="4 14" id="KW-0679">Respiratory chain</keyword>
<dbReference type="GO" id="GO:0004129">
    <property type="term" value="F:cytochrome-c oxidase activity"/>
    <property type="evidence" value="ECO:0007669"/>
    <property type="project" value="UniProtKB-EC"/>
</dbReference>
<feature type="domain" description="Cytochrome oxidase subunit II copper A binding" evidence="17">
    <location>
        <begin position="111"/>
        <end position="265"/>
    </location>
</feature>
<dbReference type="InterPro" id="IPR002429">
    <property type="entry name" value="CcO_II-like_C"/>
</dbReference>
<evidence type="ECO:0000256" key="6">
    <source>
        <dbReference type="ARBA" id="ARBA00022723"/>
    </source>
</evidence>
<dbReference type="InterPro" id="IPR011759">
    <property type="entry name" value="Cyt_c_oxidase_su2_TM_dom"/>
</dbReference>
<evidence type="ECO:0000256" key="15">
    <source>
        <dbReference type="RuleBase" id="RU004024"/>
    </source>
</evidence>
<dbReference type="GO" id="GO:0042773">
    <property type="term" value="P:ATP synthesis coupled electron transport"/>
    <property type="evidence" value="ECO:0007669"/>
    <property type="project" value="TreeGrafter"/>
</dbReference>
<sequence length="290" mass="31711">MAAAGMLASGVASANPQPWQLNLTAGVTDTSHKVYAMHMAAFWVCVGIGIVVFGAMIVAMVRFRKSKGAVAEKWSHSTKLELLWTVIPVLILIGLAWPATKTLIYMASTGSADMTVKITGYQWKWRYDYVDYQGKPVNRVGFISKLDAQSDRIRQLGSGLDPWSAKDADGYNDYLLNVDHPLVLPAGVKVRFVVTADDVIHAWWVPQLGWKQDAIPGIINDQWTKIDEPGIYRGQCAELCGQDHGFMPIVVKVVPKAEFEQWLAAQEAAGATEQAARTAQANVPARAGQG</sequence>
<evidence type="ECO:0000256" key="7">
    <source>
        <dbReference type="ARBA" id="ARBA00022967"/>
    </source>
</evidence>
<evidence type="ECO:0000256" key="5">
    <source>
        <dbReference type="ARBA" id="ARBA00022692"/>
    </source>
</evidence>
<name>A0A0K8QLM6_9GAMM</name>
<dbReference type="Gene3D" id="1.10.287.90">
    <property type="match status" value="1"/>
</dbReference>
<evidence type="ECO:0000313" key="19">
    <source>
        <dbReference type="EMBL" id="GAP65332.1"/>
    </source>
</evidence>
<accession>A0A0K8QLM6</accession>
<keyword evidence="8 14" id="KW-0249">Electron transport</keyword>
<evidence type="ECO:0000256" key="12">
    <source>
        <dbReference type="ARBA" id="ARBA00024688"/>
    </source>
</evidence>
<evidence type="ECO:0000256" key="14">
    <source>
        <dbReference type="RuleBase" id="RU000456"/>
    </source>
</evidence>
<dbReference type="InterPro" id="IPR001505">
    <property type="entry name" value="Copper_CuA"/>
</dbReference>
<dbReference type="PROSITE" id="PS00078">
    <property type="entry name" value="COX2"/>
    <property type="match status" value="1"/>
</dbReference>
<dbReference type="STRING" id="1475481.GCA_000953855_00630"/>
<dbReference type="SUPFAM" id="SSF49503">
    <property type="entry name" value="Cupredoxins"/>
    <property type="match status" value="1"/>
</dbReference>
<keyword evidence="3 14" id="KW-0813">Transport</keyword>
<gene>
    <name evidence="19" type="ORF">MBSD_n0621</name>
</gene>
<dbReference type="NCBIfam" id="TIGR02866">
    <property type="entry name" value="CoxB"/>
    <property type="match status" value="1"/>
</dbReference>
<evidence type="ECO:0000256" key="4">
    <source>
        <dbReference type="ARBA" id="ARBA00022660"/>
    </source>
</evidence>
<evidence type="ECO:0000256" key="1">
    <source>
        <dbReference type="ARBA" id="ARBA00004141"/>
    </source>
</evidence>
<feature type="transmembrane region" description="Helical" evidence="16">
    <location>
        <begin position="40"/>
        <end position="61"/>
    </location>
</feature>
<evidence type="ECO:0000256" key="13">
    <source>
        <dbReference type="ARBA" id="ARBA00047816"/>
    </source>
</evidence>
<evidence type="ECO:0000256" key="16">
    <source>
        <dbReference type="SAM" id="Phobius"/>
    </source>
</evidence>
<dbReference type="Pfam" id="PF00116">
    <property type="entry name" value="COX2"/>
    <property type="match status" value="1"/>
</dbReference>
<dbReference type="InterPro" id="IPR045187">
    <property type="entry name" value="CcO_II"/>
</dbReference>
<keyword evidence="9 16" id="KW-1133">Transmembrane helix</keyword>
<evidence type="ECO:0000313" key="20">
    <source>
        <dbReference type="Proteomes" id="UP000253740"/>
    </source>
</evidence>
<comment type="subcellular location">
    <subcellularLocation>
        <location evidence="14">Cell membrane</location>
        <topology evidence="14">Multi-pass membrane protein</topology>
    </subcellularLocation>
    <subcellularLocation>
        <location evidence="1">Membrane</location>
        <topology evidence="1">Multi-pass membrane protein</topology>
    </subcellularLocation>
</comment>
<keyword evidence="6 15" id="KW-0479">Metal-binding</keyword>
<dbReference type="GO" id="GO:0005507">
    <property type="term" value="F:copper ion binding"/>
    <property type="evidence" value="ECO:0007669"/>
    <property type="project" value="InterPro"/>
</dbReference>
<dbReference type="GO" id="GO:0005886">
    <property type="term" value="C:plasma membrane"/>
    <property type="evidence" value="ECO:0007669"/>
    <property type="project" value="UniProtKB-SubCell"/>
</dbReference>
<dbReference type="Proteomes" id="UP000253740">
    <property type="component" value="Unassembled WGS sequence"/>
</dbReference>
<dbReference type="EC" id="7.1.1.9" evidence="15"/>
<dbReference type="PANTHER" id="PTHR22888:SF9">
    <property type="entry name" value="CYTOCHROME C OXIDASE SUBUNIT 2"/>
    <property type="match status" value="1"/>
</dbReference>
<evidence type="ECO:0000259" key="17">
    <source>
        <dbReference type="PROSITE" id="PS50857"/>
    </source>
</evidence>
<dbReference type="GO" id="GO:0016491">
    <property type="term" value="F:oxidoreductase activity"/>
    <property type="evidence" value="ECO:0007669"/>
    <property type="project" value="InterPro"/>
</dbReference>
<dbReference type="InterPro" id="IPR036257">
    <property type="entry name" value="Cyt_c_oxidase_su2_TM_sf"/>
</dbReference>
<keyword evidence="5 14" id="KW-0812">Transmembrane</keyword>
<dbReference type="PROSITE" id="PS50857">
    <property type="entry name" value="COX2_CUA"/>
    <property type="match status" value="1"/>
</dbReference>
<dbReference type="Pfam" id="PF02790">
    <property type="entry name" value="COX2_TM"/>
    <property type="match status" value="1"/>
</dbReference>
<evidence type="ECO:0000256" key="9">
    <source>
        <dbReference type="ARBA" id="ARBA00022989"/>
    </source>
</evidence>
<dbReference type="Gene3D" id="2.60.40.420">
    <property type="entry name" value="Cupredoxins - blue copper proteins"/>
    <property type="match status" value="1"/>
</dbReference>
<dbReference type="PRINTS" id="PR01166">
    <property type="entry name" value="CYCOXIDASEII"/>
</dbReference>
<evidence type="ECO:0000256" key="8">
    <source>
        <dbReference type="ARBA" id="ARBA00022982"/>
    </source>
</evidence>
<keyword evidence="10 15" id="KW-0186">Copper</keyword>
<evidence type="ECO:0000256" key="10">
    <source>
        <dbReference type="ARBA" id="ARBA00023008"/>
    </source>
</evidence>
<keyword evidence="11 16" id="KW-0472">Membrane</keyword>
<comment type="function">
    <text evidence="12 15">Subunits I and II form the functional core of the enzyme complex. Electrons originating in cytochrome c are transferred via heme a and Cu(A) to the binuclear center formed by heme a3 and Cu(B).</text>
</comment>
<proteinExistence type="inferred from homology"/>
<reference evidence="19" key="1">
    <citation type="submission" date="2015-08" db="EMBL/GenBank/DDBJ databases">
        <title>Complete DNA Sequence of Pseudomonas syringae pv. actinidiae, the Causal Agent of Kiwifruit Canker Disease.</title>
        <authorList>
            <person name="Rikkerink E.H.A."/>
            <person name="Fineran P.C."/>
        </authorList>
    </citation>
    <scope>NUCLEOTIDE SEQUENCE</scope>
    <source>
        <strain evidence="19">SkMP5</strain>
    </source>
</reference>
<evidence type="ECO:0000256" key="2">
    <source>
        <dbReference type="ARBA" id="ARBA00007866"/>
    </source>
</evidence>
<organism evidence="19">
    <name type="scientific">Mizugakiibacter sediminis</name>
    <dbReference type="NCBI Taxonomy" id="1475481"/>
    <lineage>
        <taxon>Bacteria</taxon>
        <taxon>Pseudomonadati</taxon>
        <taxon>Pseudomonadota</taxon>
        <taxon>Gammaproteobacteria</taxon>
        <taxon>Lysobacterales</taxon>
        <taxon>Rhodanobacteraceae</taxon>
        <taxon>Mizugakiibacter</taxon>
    </lineage>
</organism>
<feature type="domain" description="Cytochrome oxidase subunit II transmembrane region profile" evidence="18">
    <location>
        <begin position="15"/>
        <end position="110"/>
    </location>
</feature>
<dbReference type="AlphaFoldDB" id="A0A0K8QLM6"/>
<keyword evidence="20" id="KW-1185">Reference proteome</keyword>
<evidence type="ECO:0000259" key="18">
    <source>
        <dbReference type="PROSITE" id="PS50999"/>
    </source>
</evidence>
<dbReference type="InterPro" id="IPR008972">
    <property type="entry name" value="Cupredoxin"/>
</dbReference>
<dbReference type="InterPro" id="IPR014222">
    <property type="entry name" value="Cyt_c_oxidase_su2"/>
</dbReference>
<dbReference type="SUPFAM" id="SSF81464">
    <property type="entry name" value="Cytochrome c oxidase subunit II-like, transmembrane region"/>
    <property type="match status" value="1"/>
</dbReference>
<dbReference type="PROSITE" id="PS50999">
    <property type="entry name" value="COX2_TM"/>
    <property type="match status" value="1"/>
</dbReference>
<dbReference type="PANTHER" id="PTHR22888">
    <property type="entry name" value="CYTOCHROME C OXIDASE, SUBUNIT II"/>
    <property type="match status" value="1"/>
</dbReference>
<dbReference type="EMBL" id="DF970159">
    <property type="protein sequence ID" value="GAP65332.1"/>
    <property type="molecule type" value="Genomic_DNA"/>
</dbReference>
<feature type="transmembrane region" description="Helical" evidence="16">
    <location>
        <begin position="82"/>
        <end position="99"/>
    </location>
</feature>
<keyword evidence="7" id="KW-1278">Translocase</keyword>
<evidence type="ECO:0000256" key="11">
    <source>
        <dbReference type="ARBA" id="ARBA00023136"/>
    </source>
</evidence>
<comment type="catalytic activity">
    <reaction evidence="13 15">
        <text>4 Fe(II)-[cytochrome c] + O2 + 8 H(+)(in) = 4 Fe(III)-[cytochrome c] + 2 H2O + 4 H(+)(out)</text>
        <dbReference type="Rhea" id="RHEA:11436"/>
        <dbReference type="Rhea" id="RHEA-COMP:10350"/>
        <dbReference type="Rhea" id="RHEA-COMP:14399"/>
        <dbReference type="ChEBI" id="CHEBI:15377"/>
        <dbReference type="ChEBI" id="CHEBI:15378"/>
        <dbReference type="ChEBI" id="CHEBI:15379"/>
        <dbReference type="ChEBI" id="CHEBI:29033"/>
        <dbReference type="ChEBI" id="CHEBI:29034"/>
        <dbReference type="EC" id="7.1.1.9"/>
    </reaction>
</comment>
<protein>
    <recommendedName>
        <fullName evidence="15">Cytochrome c oxidase subunit 2</fullName>
        <ecNumber evidence="15">7.1.1.9</ecNumber>
    </recommendedName>
</protein>
<comment type="cofactor">
    <cofactor evidence="15">
        <name>Cu cation</name>
        <dbReference type="ChEBI" id="CHEBI:23378"/>
    </cofactor>
    <text evidence="15">Binds a copper A center.</text>
</comment>